<dbReference type="EMBL" id="CH940652">
    <property type="protein sequence ID" value="KRF78832.1"/>
    <property type="molecule type" value="Genomic_DNA"/>
</dbReference>
<organism evidence="2 3">
    <name type="scientific">Drosophila virilis</name>
    <name type="common">Fruit fly</name>
    <dbReference type="NCBI Taxonomy" id="7244"/>
    <lineage>
        <taxon>Eukaryota</taxon>
        <taxon>Metazoa</taxon>
        <taxon>Ecdysozoa</taxon>
        <taxon>Arthropoda</taxon>
        <taxon>Hexapoda</taxon>
        <taxon>Insecta</taxon>
        <taxon>Pterygota</taxon>
        <taxon>Neoptera</taxon>
        <taxon>Endopterygota</taxon>
        <taxon>Diptera</taxon>
        <taxon>Brachycera</taxon>
        <taxon>Muscomorpha</taxon>
        <taxon>Ephydroidea</taxon>
        <taxon>Drosophilidae</taxon>
        <taxon>Drosophila</taxon>
    </lineage>
</organism>
<evidence type="ECO:0000256" key="1">
    <source>
        <dbReference type="SAM" id="SignalP"/>
    </source>
</evidence>
<proteinExistence type="predicted"/>
<dbReference type="PANTHER" id="PTHR20898:SF0">
    <property type="entry name" value="DAEDALUS ON 3-RELATED"/>
    <property type="match status" value="1"/>
</dbReference>
<evidence type="ECO:0000313" key="2">
    <source>
        <dbReference type="EMBL" id="KRF78832.1"/>
    </source>
</evidence>
<name>A0A0Q9WEP9_DROVI</name>
<feature type="chain" id="PRO_5006386700" evidence="1">
    <location>
        <begin position="21"/>
        <end position="135"/>
    </location>
</feature>
<sequence length="135" mass="15761">MRSTHLAILLFTLKLGLVVGSFKFQNLECTVHIPRIASVEECRIRAINRTQNLLNLRLHLKETISNLQVNFKILKRERGGWHPFLYSMKVDLCKFFESPNRHPLPAIMFHYVKDFTNVNHSCPFLANTYMELGAF</sequence>
<dbReference type="InParanoid" id="A0A0Q9WEP9"/>
<evidence type="ECO:0000313" key="3">
    <source>
        <dbReference type="Proteomes" id="UP000008792"/>
    </source>
</evidence>
<protein>
    <submittedName>
        <fullName evidence="2">Uncharacterized protein, isoform B</fullName>
    </submittedName>
</protein>
<dbReference type="PANTHER" id="PTHR20898">
    <property type="entry name" value="DAEDALUS ON 3-RELATED-RELATED"/>
    <property type="match status" value="1"/>
</dbReference>
<dbReference type="KEGG" id="dvi:26530367"/>
<reference evidence="2 3" key="1">
    <citation type="journal article" date="2007" name="Nature">
        <title>Evolution of genes and genomes on the Drosophila phylogeny.</title>
        <authorList>
            <consortium name="Drosophila 12 Genomes Consortium"/>
            <person name="Clark A.G."/>
            <person name="Eisen M.B."/>
            <person name="Smith D.R."/>
            <person name="Bergman C.M."/>
            <person name="Oliver B."/>
            <person name="Markow T.A."/>
            <person name="Kaufman T.C."/>
            <person name="Kellis M."/>
            <person name="Gelbart W."/>
            <person name="Iyer V.N."/>
            <person name="Pollard D.A."/>
            <person name="Sackton T.B."/>
            <person name="Larracuente A.M."/>
            <person name="Singh N.D."/>
            <person name="Abad J.P."/>
            <person name="Abt D.N."/>
            <person name="Adryan B."/>
            <person name="Aguade M."/>
            <person name="Akashi H."/>
            <person name="Anderson W.W."/>
            <person name="Aquadro C.F."/>
            <person name="Ardell D.H."/>
            <person name="Arguello R."/>
            <person name="Artieri C.G."/>
            <person name="Barbash D.A."/>
            <person name="Barker D."/>
            <person name="Barsanti P."/>
            <person name="Batterham P."/>
            <person name="Batzoglou S."/>
            <person name="Begun D."/>
            <person name="Bhutkar A."/>
            <person name="Blanco E."/>
            <person name="Bosak S.A."/>
            <person name="Bradley R.K."/>
            <person name="Brand A.D."/>
            <person name="Brent M.R."/>
            <person name="Brooks A.N."/>
            <person name="Brown R.H."/>
            <person name="Butlin R.K."/>
            <person name="Caggese C."/>
            <person name="Calvi B.R."/>
            <person name="Bernardo de Carvalho A."/>
            <person name="Caspi A."/>
            <person name="Castrezana S."/>
            <person name="Celniker S.E."/>
            <person name="Chang J.L."/>
            <person name="Chapple C."/>
            <person name="Chatterji S."/>
            <person name="Chinwalla A."/>
            <person name="Civetta A."/>
            <person name="Clifton S.W."/>
            <person name="Comeron J.M."/>
            <person name="Costello J.C."/>
            <person name="Coyne J.A."/>
            <person name="Daub J."/>
            <person name="David R.G."/>
            <person name="Delcher A.L."/>
            <person name="Delehaunty K."/>
            <person name="Do C.B."/>
            <person name="Ebling H."/>
            <person name="Edwards K."/>
            <person name="Eickbush T."/>
            <person name="Evans J.D."/>
            <person name="Filipski A."/>
            <person name="Findeiss S."/>
            <person name="Freyhult E."/>
            <person name="Fulton L."/>
            <person name="Fulton R."/>
            <person name="Garcia A.C."/>
            <person name="Gardiner A."/>
            <person name="Garfield D.A."/>
            <person name="Garvin B.E."/>
            <person name="Gibson G."/>
            <person name="Gilbert D."/>
            <person name="Gnerre S."/>
            <person name="Godfrey J."/>
            <person name="Good R."/>
            <person name="Gotea V."/>
            <person name="Gravely B."/>
            <person name="Greenberg A.J."/>
            <person name="Griffiths-Jones S."/>
            <person name="Gross S."/>
            <person name="Guigo R."/>
            <person name="Gustafson E.A."/>
            <person name="Haerty W."/>
            <person name="Hahn M.W."/>
            <person name="Halligan D.L."/>
            <person name="Halpern A.L."/>
            <person name="Halter G.M."/>
            <person name="Han M.V."/>
            <person name="Heger A."/>
            <person name="Hillier L."/>
            <person name="Hinrichs A.S."/>
            <person name="Holmes I."/>
            <person name="Hoskins R.A."/>
            <person name="Hubisz M.J."/>
            <person name="Hultmark D."/>
            <person name="Huntley M.A."/>
            <person name="Jaffe D.B."/>
            <person name="Jagadeeshan S."/>
            <person name="Jeck W.R."/>
            <person name="Johnson J."/>
            <person name="Jones C.D."/>
            <person name="Jordan W.C."/>
            <person name="Karpen G.H."/>
            <person name="Kataoka E."/>
            <person name="Keightley P.D."/>
            <person name="Kheradpour P."/>
            <person name="Kirkness E.F."/>
            <person name="Koerich L.B."/>
            <person name="Kristiansen K."/>
            <person name="Kudrna D."/>
            <person name="Kulathinal R.J."/>
            <person name="Kumar S."/>
            <person name="Kwok R."/>
            <person name="Lander E."/>
            <person name="Langley C.H."/>
            <person name="Lapoint R."/>
            <person name="Lazzaro B.P."/>
            <person name="Lee S.J."/>
            <person name="Levesque L."/>
            <person name="Li R."/>
            <person name="Lin C.F."/>
            <person name="Lin M.F."/>
            <person name="Lindblad-Toh K."/>
            <person name="Llopart A."/>
            <person name="Long M."/>
            <person name="Low L."/>
            <person name="Lozovsky E."/>
            <person name="Lu J."/>
            <person name="Luo M."/>
            <person name="Machado C.A."/>
            <person name="Makalowski W."/>
            <person name="Marzo M."/>
            <person name="Matsuda M."/>
            <person name="Matzkin L."/>
            <person name="McAllister B."/>
            <person name="McBride C.S."/>
            <person name="McKernan B."/>
            <person name="McKernan K."/>
            <person name="Mendez-Lago M."/>
            <person name="Minx P."/>
            <person name="Mollenhauer M.U."/>
            <person name="Montooth K."/>
            <person name="Mount S.M."/>
            <person name="Mu X."/>
            <person name="Myers E."/>
            <person name="Negre B."/>
            <person name="Newfeld S."/>
            <person name="Nielsen R."/>
            <person name="Noor M.A."/>
            <person name="O'Grady P."/>
            <person name="Pachter L."/>
            <person name="Papaceit M."/>
            <person name="Parisi M.J."/>
            <person name="Parisi M."/>
            <person name="Parts L."/>
            <person name="Pedersen J.S."/>
            <person name="Pesole G."/>
            <person name="Phillippy A.M."/>
            <person name="Ponting C.P."/>
            <person name="Pop M."/>
            <person name="Porcelli D."/>
            <person name="Powell J.R."/>
            <person name="Prohaska S."/>
            <person name="Pruitt K."/>
            <person name="Puig M."/>
            <person name="Quesneville H."/>
            <person name="Ram K.R."/>
            <person name="Rand D."/>
            <person name="Rasmussen M.D."/>
            <person name="Reed L.K."/>
            <person name="Reenan R."/>
            <person name="Reily A."/>
            <person name="Remington K.A."/>
            <person name="Rieger T.T."/>
            <person name="Ritchie M.G."/>
            <person name="Robin C."/>
            <person name="Rogers Y.H."/>
            <person name="Rohde C."/>
            <person name="Rozas J."/>
            <person name="Rubenfield M.J."/>
            <person name="Ruiz A."/>
            <person name="Russo S."/>
            <person name="Salzberg S.L."/>
            <person name="Sanchez-Gracia A."/>
            <person name="Saranga D.J."/>
            <person name="Sato H."/>
            <person name="Schaeffer S.W."/>
            <person name="Schatz M.C."/>
            <person name="Schlenke T."/>
            <person name="Schwartz R."/>
            <person name="Segarra C."/>
            <person name="Singh R.S."/>
            <person name="Sirot L."/>
            <person name="Sirota M."/>
            <person name="Sisneros N.B."/>
            <person name="Smith C.D."/>
            <person name="Smith T.F."/>
            <person name="Spieth J."/>
            <person name="Stage D.E."/>
            <person name="Stark A."/>
            <person name="Stephan W."/>
            <person name="Strausberg R.L."/>
            <person name="Strempel S."/>
            <person name="Sturgill D."/>
            <person name="Sutton G."/>
            <person name="Sutton G.G."/>
            <person name="Tao W."/>
            <person name="Teichmann S."/>
            <person name="Tobari Y.N."/>
            <person name="Tomimura Y."/>
            <person name="Tsolas J.M."/>
            <person name="Valente V.L."/>
            <person name="Venter E."/>
            <person name="Venter J.C."/>
            <person name="Vicario S."/>
            <person name="Vieira F.G."/>
            <person name="Vilella A.J."/>
            <person name="Villasante A."/>
            <person name="Walenz B."/>
            <person name="Wang J."/>
            <person name="Wasserman M."/>
            <person name="Watts T."/>
            <person name="Wilson D."/>
            <person name="Wilson R.K."/>
            <person name="Wing R.A."/>
            <person name="Wolfner M.F."/>
            <person name="Wong A."/>
            <person name="Wong G.K."/>
            <person name="Wu C.I."/>
            <person name="Wu G."/>
            <person name="Yamamoto D."/>
            <person name="Yang H.P."/>
            <person name="Yang S.P."/>
            <person name="Yorke J.A."/>
            <person name="Yoshida K."/>
            <person name="Zdobnov E."/>
            <person name="Zhang P."/>
            <person name="Zhang Y."/>
            <person name="Zimin A.V."/>
            <person name="Baldwin J."/>
            <person name="Abdouelleil A."/>
            <person name="Abdulkadir J."/>
            <person name="Abebe A."/>
            <person name="Abera B."/>
            <person name="Abreu J."/>
            <person name="Acer S.C."/>
            <person name="Aftuck L."/>
            <person name="Alexander A."/>
            <person name="An P."/>
            <person name="Anderson E."/>
            <person name="Anderson S."/>
            <person name="Arachi H."/>
            <person name="Azer M."/>
            <person name="Bachantsang P."/>
            <person name="Barry A."/>
            <person name="Bayul T."/>
            <person name="Berlin A."/>
            <person name="Bessette D."/>
            <person name="Bloom T."/>
            <person name="Blye J."/>
            <person name="Boguslavskiy L."/>
            <person name="Bonnet C."/>
            <person name="Boukhgalter B."/>
            <person name="Bourzgui I."/>
            <person name="Brown A."/>
            <person name="Cahill P."/>
            <person name="Channer S."/>
            <person name="Cheshatsang Y."/>
            <person name="Chuda L."/>
            <person name="Citroen M."/>
            <person name="Collymore A."/>
            <person name="Cooke P."/>
            <person name="Costello M."/>
            <person name="D'Aco K."/>
            <person name="Daza R."/>
            <person name="De Haan G."/>
            <person name="DeGray S."/>
            <person name="DeMaso C."/>
            <person name="Dhargay N."/>
            <person name="Dooley K."/>
            <person name="Dooley E."/>
            <person name="Doricent M."/>
            <person name="Dorje P."/>
            <person name="Dorjee K."/>
            <person name="Dupes A."/>
            <person name="Elong R."/>
            <person name="Falk J."/>
            <person name="Farina A."/>
            <person name="Faro S."/>
            <person name="Ferguson D."/>
            <person name="Fisher S."/>
            <person name="Foley C.D."/>
            <person name="Franke A."/>
            <person name="Friedrich D."/>
            <person name="Gadbois L."/>
            <person name="Gearin G."/>
            <person name="Gearin C.R."/>
            <person name="Giannoukos G."/>
            <person name="Goode T."/>
            <person name="Graham J."/>
            <person name="Grandbois E."/>
            <person name="Grewal S."/>
            <person name="Gyaltsen K."/>
            <person name="Hafez N."/>
            <person name="Hagos B."/>
            <person name="Hall J."/>
            <person name="Henson C."/>
            <person name="Hollinger A."/>
            <person name="Honan T."/>
            <person name="Huard M.D."/>
            <person name="Hughes L."/>
            <person name="Hurhula B."/>
            <person name="Husby M.E."/>
            <person name="Kamat A."/>
            <person name="Kanga B."/>
            <person name="Kashin S."/>
            <person name="Khazanovich D."/>
            <person name="Kisner P."/>
            <person name="Lance K."/>
            <person name="Lara M."/>
            <person name="Lee W."/>
            <person name="Lennon N."/>
            <person name="Letendre F."/>
            <person name="LeVine R."/>
            <person name="Lipovsky A."/>
            <person name="Liu X."/>
            <person name="Liu J."/>
            <person name="Liu S."/>
            <person name="Lokyitsang T."/>
            <person name="Lokyitsang Y."/>
            <person name="Lubonja R."/>
            <person name="Lui A."/>
            <person name="MacDonald P."/>
            <person name="Magnisalis V."/>
            <person name="Maru K."/>
            <person name="Matthews C."/>
            <person name="McCusker W."/>
            <person name="McDonough S."/>
            <person name="Mehta T."/>
            <person name="Meldrim J."/>
            <person name="Meneus L."/>
            <person name="Mihai O."/>
            <person name="Mihalev A."/>
            <person name="Mihova T."/>
            <person name="Mittelman R."/>
            <person name="Mlenga V."/>
            <person name="Montmayeur A."/>
            <person name="Mulrain L."/>
            <person name="Navidi A."/>
            <person name="Naylor J."/>
            <person name="Negash T."/>
            <person name="Nguyen T."/>
            <person name="Nguyen N."/>
            <person name="Nicol R."/>
            <person name="Norbu C."/>
            <person name="Norbu N."/>
            <person name="Novod N."/>
            <person name="O'Neill B."/>
            <person name="Osman S."/>
            <person name="Markiewicz E."/>
            <person name="Oyono O.L."/>
            <person name="Patti C."/>
            <person name="Phunkhang P."/>
            <person name="Pierre F."/>
            <person name="Priest M."/>
            <person name="Raghuraman S."/>
            <person name="Rege F."/>
            <person name="Reyes R."/>
            <person name="Rise C."/>
            <person name="Rogov P."/>
            <person name="Ross K."/>
            <person name="Ryan E."/>
            <person name="Settipalli S."/>
            <person name="Shea T."/>
            <person name="Sherpa N."/>
            <person name="Shi L."/>
            <person name="Shih D."/>
            <person name="Sparrow T."/>
            <person name="Spaulding J."/>
            <person name="Stalker J."/>
            <person name="Stange-Thomann N."/>
            <person name="Stavropoulos S."/>
            <person name="Stone C."/>
            <person name="Strader C."/>
            <person name="Tesfaye S."/>
            <person name="Thomson T."/>
            <person name="Thoulutsang Y."/>
            <person name="Thoulutsang D."/>
            <person name="Topham K."/>
            <person name="Topping I."/>
            <person name="Tsamla T."/>
            <person name="Vassiliev H."/>
            <person name="Vo A."/>
            <person name="Wangchuk T."/>
            <person name="Wangdi T."/>
            <person name="Weiand M."/>
            <person name="Wilkinson J."/>
            <person name="Wilson A."/>
            <person name="Yadav S."/>
            <person name="Young G."/>
            <person name="Yu Q."/>
            <person name="Zembek L."/>
            <person name="Zhong D."/>
            <person name="Zimmer A."/>
            <person name="Zwirko Z."/>
            <person name="Jaffe D.B."/>
            <person name="Alvarez P."/>
            <person name="Brockman W."/>
            <person name="Butler J."/>
            <person name="Chin C."/>
            <person name="Gnerre S."/>
            <person name="Grabherr M."/>
            <person name="Kleber M."/>
            <person name="Mauceli E."/>
            <person name="MacCallum I."/>
        </authorList>
    </citation>
    <scope>NUCLEOTIDE SEQUENCE [LARGE SCALE GENOMIC DNA]</scope>
    <source>
        <strain evidence="3">Tucson 15010-1051.87</strain>
    </source>
</reference>
<keyword evidence="3" id="KW-1185">Reference proteome</keyword>
<accession>A0A0Q9WEP9</accession>
<dbReference type="AlphaFoldDB" id="A0A0Q9WEP9"/>
<feature type="signal peptide" evidence="1">
    <location>
        <begin position="1"/>
        <end position="20"/>
    </location>
</feature>
<dbReference type="InterPro" id="IPR010512">
    <property type="entry name" value="DUF1091"/>
</dbReference>
<keyword evidence="1" id="KW-0732">Signal</keyword>
<dbReference type="Proteomes" id="UP000008792">
    <property type="component" value="Unassembled WGS sequence"/>
</dbReference>
<gene>
    <name evidence="2" type="primary">Dvir\GJ25597</name>
    <name evidence="2" type="ORF">Dvir_GJ25597</name>
</gene>
<dbReference type="OrthoDB" id="7832256at2759"/>
<dbReference type="Pfam" id="PF06477">
    <property type="entry name" value="DUF1091"/>
    <property type="match status" value="1"/>
</dbReference>